<reference evidence="2" key="2">
    <citation type="submission" date="2025-08" db="UniProtKB">
        <authorList>
            <consortium name="RefSeq"/>
        </authorList>
    </citation>
    <scope>IDENTIFICATION</scope>
    <source>
        <tissue evidence="2">Leaf</tissue>
    </source>
</reference>
<evidence type="ECO:0000313" key="2">
    <source>
        <dbReference type="RefSeq" id="XP_018479345.1"/>
    </source>
</evidence>
<gene>
    <name evidence="2" type="primary">LOC108850280</name>
</gene>
<dbReference type="OrthoDB" id="1929566at2759"/>
<dbReference type="Pfam" id="PF14223">
    <property type="entry name" value="Retrotran_gag_2"/>
    <property type="match status" value="1"/>
</dbReference>
<name>A0A6J0N3W3_RAPSA</name>
<proteinExistence type="predicted"/>
<accession>A0A6J0N3W3</accession>
<evidence type="ECO:0000313" key="1">
    <source>
        <dbReference type="Proteomes" id="UP000504610"/>
    </source>
</evidence>
<dbReference type="RefSeq" id="XP_018479345.1">
    <property type="nucleotide sequence ID" value="XM_018623843.1"/>
</dbReference>
<sequence length="163" mass="18363">MSKEKRIMQSISSISSNMFSIPTLNGSKFWECKYDLAFREDRPTISDSSTDQYRSKLEHWDISNRTILMLIKHSIPSVFRGIVSDEVVLAKDYLVALEKSFAKNDKAETITLLADLFSMRCQGMGSIREYILRMSNTASKLKALGLSLADDFLVCLVLSHGPG</sequence>
<dbReference type="PANTHER" id="PTHR35317:SF23">
    <property type="entry name" value="OS04G0629600 PROTEIN"/>
    <property type="match status" value="1"/>
</dbReference>
<dbReference type="PANTHER" id="PTHR35317">
    <property type="entry name" value="OS04G0629600 PROTEIN"/>
    <property type="match status" value="1"/>
</dbReference>
<organism evidence="1 2">
    <name type="scientific">Raphanus sativus</name>
    <name type="common">Radish</name>
    <name type="synonym">Raphanus raphanistrum var. sativus</name>
    <dbReference type="NCBI Taxonomy" id="3726"/>
    <lineage>
        <taxon>Eukaryota</taxon>
        <taxon>Viridiplantae</taxon>
        <taxon>Streptophyta</taxon>
        <taxon>Embryophyta</taxon>
        <taxon>Tracheophyta</taxon>
        <taxon>Spermatophyta</taxon>
        <taxon>Magnoliopsida</taxon>
        <taxon>eudicotyledons</taxon>
        <taxon>Gunneridae</taxon>
        <taxon>Pentapetalae</taxon>
        <taxon>rosids</taxon>
        <taxon>malvids</taxon>
        <taxon>Brassicales</taxon>
        <taxon>Brassicaceae</taxon>
        <taxon>Brassiceae</taxon>
        <taxon>Raphanus</taxon>
    </lineage>
</organism>
<dbReference type="KEGG" id="rsz:108850280"/>
<dbReference type="Proteomes" id="UP000504610">
    <property type="component" value="Chromosome 4"/>
</dbReference>
<keyword evidence="1" id="KW-1185">Reference proteome</keyword>
<dbReference type="AlphaFoldDB" id="A0A6J0N3W3"/>
<protein>
    <submittedName>
        <fullName evidence="2">Uncharacterized protein LOC108850280</fullName>
    </submittedName>
</protein>
<dbReference type="GeneID" id="108850280"/>
<reference evidence="1" key="1">
    <citation type="journal article" date="2019" name="Database">
        <title>The radish genome database (RadishGD): an integrated information resource for radish genomics.</title>
        <authorList>
            <person name="Yu H.J."/>
            <person name="Baek S."/>
            <person name="Lee Y.J."/>
            <person name="Cho A."/>
            <person name="Mun J.H."/>
        </authorList>
    </citation>
    <scope>NUCLEOTIDE SEQUENCE [LARGE SCALE GENOMIC DNA]</scope>
    <source>
        <strain evidence="1">cv. WK10039</strain>
    </source>
</reference>